<dbReference type="InterPro" id="IPR025738">
    <property type="entry name" value="BatD"/>
</dbReference>
<protein>
    <recommendedName>
        <fullName evidence="5">Oxygen tolerance</fullName>
    </recommendedName>
</protein>
<organism evidence="3 4">
    <name type="scientific">Ruegeria atlantica</name>
    <dbReference type="NCBI Taxonomy" id="81569"/>
    <lineage>
        <taxon>Bacteria</taxon>
        <taxon>Pseudomonadati</taxon>
        <taxon>Pseudomonadota</taxon>
        <taxon>Alphaproteobacteria</taxon>
        <taxon>Rhodobacterales</taxon>
        <taxon>Roseobacteraceae</taxon>
        <taxon>Ruegeria</taxon>
    </lineage>
</organism>
<keyword evidence="2" id="KW-0732">Signal</keyword>
<keyword evidence="1" id="KW-0812">Transmembrane</keyword>
<feature type="signal peptide" evidence="2">
    <location>
        <begin position="1"/>
        <end position="17"/>
    </location>
</feature>
<evidence type="ECO:0000256" key="1">
    <source>
        <dbReference type="SAM" id="Phobius"/>
    </source>
</evidence>
<evidence type="ECO:0000313" key="4">
    <source>
        <dbReference type="Proteomes" id="UP000050786"/>
    </source>
</evidence>
<keyword evidence="1" id="KW-1133">Transmembrane helix</keyword>
<accession>A0A0P1E3Z9</accession>
<evidence type="ECO:0000256" key="2">
    <source>
        <dbReference type="SAM" id="SignalP"/>
    </source>
</evidence>
<evidence type="ECO:0008006" key="5">
    <source>
        <dbReference type="Google" id="ProtNLM"/>
    </source>
</evidence>
<feature type="chain" id="PRO_5006061180" description="Oxygen tolerance" evidence="2">
    <location>
        <begin position="18"/>
        <end position="407"/>
    </location>
</feature>
<dbReference type="AlphaFoldDB" id="A0A0P1E3Z9"/>
<keyword evidence="1" id="KW-0472">Membrane</keyword>
<keyword evidence="4" id="KW-1185">Reference proteome</keyword>
<dbReference type="Proteomes" id="UP000050786">
    <property type="component" value="Unassembled WGS sequence"/>
</dbReference>
<name>A0A0P1E3Z9_9RHOB</name>
<dbReference type="EMBL" id="CYPS01000008">
    <property type="protein sequence ID" value="CUH41614.1"/>
    <property type="molecule type" value="Genomic_DNA"/>
</dbReference>
<proteinExistence type="predicted"/>
<sequence length="407" mass="44888">MRYLVFLMLFFPLQLGAQTGVQPQVTAEAPTDPVTVGQPAIVRIKVLVPTFMPSPPVFPSLEQENMLVRLPERASGPISETVDGETWSGVQRSYRLYPLQAGPIEFGKQEVVVTFADPETNAPTTVNVPLPKIALNAVIPEGARDLDPLILATGFTVDQKIDGSTEMENGGAITRRLTAKIVGTTPLLVPELIPGIQDPRLSAYPKEPRFTESEDRGVLSGQRVDEIVYLAQQGGQTQLQPITIRWYNLNTNQIEKIDIDAVDLTLAPPKWQPPDADTIFRLLALAAGLTLVLWALARFLGPRVTSWKQARRDRYQISSDFALDALRKALRANDISMSYSALELWKLRSDTPDMAIGLEEQLARIGAARYSSRTGSKPEAWAAALSELKVMKQAEHRARNPLPPLNP</sequence>
<dbReference type="PANTHER" id="PTHR40940:SF1">
    <property type="entry name" value="PROTEIN BATD"/>
    <property type="match status" value="1"/>
</dbReference>
<reference evidence="4" key="1">
    <citation type="submission" date="2015-09" db="EMBL/GenBank/DDBJ databases">
        <authorList>
            <person name="Rodrigo-Torres L."/>
            <person name="Arahal D.R."/>
        </authorList>
    </citation>
    <scope>NUCLEOTIDE SEQUENCE [LARGE SCALE GENOMIC DNA]</scope>
    <source>
        <strain evidence="4">CECT 4293</strain>
    </source>
</reference>
<gene>
    <name evidence="3" type="ORF">RUM4293_00490</name>
</gene>
<evidence type="ECO:0000313" key="3">
    <source>
        <dbReference type="EMBL" id="CUH41614.1"/>
    </source>
</evidence>
<feature type="transmembrane region" description="Helical" evidence="1">
    <location>
        <begin position="279"/>
        <end position="301"/>
    </location>
</feature>
<dbReference type="RefSeq" id="WP_058271708.1">
    <property type="nucleotide sequence ID" value="NZ_CYPS01000008.1"/>
</dbReference>
<dbReference type="PANTHER" id="PTHR40940">
    <property type="entry name" value="PROTEIN BATD-RELATED"/>
    <property type="match status" value="1"/>
</dbReference>